<evidence type="ECO:0000313" key="3">
    <source>
        <dbReference type="Proteomes" id="UP000268233"/>
    </source>
</evidence>
<dbReference type="Gene3D" id="3.40.630.30">
    <property type="match status" value="1"/>
</dbReference>
<dbReference type="InterPro" id="IPR050276">
    <property type="entry name" value="MshD_Acetyltransferase"/>
</dbReference>
<dbReference type="PROSITE" id="PS51186">
    <property type="entry name" value="GNAT"/>
    <property type="match status" value="1"/>
</dbReference>
<dbReference type="SUPFAM" id="SSF55729">
    <property type="entry name" value="Acyl-CoA N-acyltransferases (Nat)"/>
    <property type="match status" value="1"/>
</dbReference>
<gene>
    <name evidence="2" type="ORF">BDK61_3672</name>
</gene>
<dbReference type="PANTHER" id="PTHR43617">
    <property type="entry name" value="L-AMINO ACID N-ACETYLTRANSFERASE"/>
    <property type="match status" value="1"/>
</dbReference>
<dbReference type="Proteomes" id="UP000268233">
    <property type="component" value="Unassembled WGS sequence"/>
</dbReference>
<name>A0A495QV99_9EURY</name>
<evidence type="ECO:0000259" key="1">
    <source>
        <dbReference type="PROSITE" id="PS51186"/>
    </source>
</evidence>
<dbReference type="CDD" id="cd04301">
    <property type="entry name" value="NAT_SF"/>
    <property type="match status" value="1"/>
</dbReference>
<comment type="caution">
    <text evidence="2">The sequence shown here is derived from an EMBL/GenBank/DDBJ whole genome shotgun (WGS) entry which is preliminary data.</text>
</comment>
<dbReference type="Pfam" id="PF00583">
    <property type="entry name" value="Acetyltransf_1"/>
    <property type="match status" value="1"/>
</dbReference>
<dbReference type="InterPro" id="IPR000182">
    <property type="entry name" value="GNAT_dom"/>
</dbReference>
<proteinExistence type="predicted"/>
<protein>
    <submittedName>
        <fullName evidence="2">N-acetylglutamate synthase-like GNAT family acetyltransferase</fullName>
    </submittedName>
</protein>
<keyword evidence="2" id="KW-0808">Transferase</keyword>
<dbReference type="GO" id="GO:0016747">
    <property type="term" value="F:acyltransferase activity, transferring groups other than amino-acyl groups"/>
    <property type="evidence" value="ECO:0007669"/>
    <property type="project" value="InterPro"/>
</dbReference>
<reference evidence="2 3" key="1">
    <citation type="submission" date="2018-10" db="EMBL/GenBank/DDBJ databases">
        <title>Genomic Encyclopedia of Archaeal and Bacterial Type Strains, Phase II (KMG-II): from individual species to whole genera.</title>
        <authorList>
            <person name="Goeker M."/>
        </authorList>
    </citation>
    <scope>NUCLEOTIDE SEQUENCE [LARGE SCALE GENOMIC DNA]</scope>
    <source>
        <strain evidence="2 3">DSM 11927</strain>
    </source>
</reference>
<dbReference type="EMBL" id="RBWW01000002">
    <property type="protein sequence ID" value="RKS78034.1"/>
    <property type="molecule type" value="Genomic_DNA"/>
</dbReference>
<accession>A0A495QV99</accession>
<organism evidence="2 3">
    <name type="scientific">Haloarcula quadrata</name>
    <dbReference type="NCBI Taxonomy" id="182779"/>
    <lineage>
        <taxon>Archaea</taxon>
        <taxon>Methanobacteriati</taxon>
        <taxon>Methanobacteriota</taxon>
        <taxon>Stenosarchaea group</taxon>
        <taxon>Halobacteria</taxon>
        <taxon>Halobacteriales</taxon>
        <taxon>Haloarculaceae</taxon>
        <taxon>Haloarcula</taxon>
    </lineage>
</organism>
<feature type="domain" description="N-acetyltransferase" evidence="1">
    <location>
        <begin position="48"/>
        <end position="191"/>
    </location>
</feature>
<sequence>MSTEDPEEATMVTRLLNSIRTLTASLRPRRIRPIVPPVTVTDANDREVQIRQYSESDRNSLVTMYDDFDPTQRAQGVPPRSVEAIREWLSDALDGIHVVAAVNNKIVGHIGFVPDGTGRHELMIFVHPDYQQAGIGSDLIAAGLGHAEQAGVTYVWLSVEKRKRYQQQFYNRAGFSLVNSSGMTYRMSRLL</sequence>
<keyword evidence="3" id="KW-1185">Reference proteome</keyword>
<evidence type="ECO:0000313" key="2">
    <source>
        <dbReference type="EMBL" id="RKS78034.1"/>
    </source>
</evidence>
<dbReference type="InterPro" id="IPR016181">
    <property type="entry name" value="Acyl_CoA_acyltransferase"/>
</dbReference>
<dbReference type="AlphaFoldDB" id="A0A495QV99"/>